<dbReference type="AlphaFoldDB" id="A0ABD0JGK9"/>
<dbReference type="EMBL" id="JACVVK020000453">
    <property type="protein sequence ID" value="KAK7473939.1"/>
    <property type="molecule type" value="Genomic_DNA"/>
</dbReference>
<evidence type="ECO:0000313" key="2">
    <source>
        <dbReference type="Proteomes" id="UP001519460"/>
    </source>
</evidence>
<dbReference type="Proteomes" id="UP001519460">
    <property type="component" value="Unassembled WGS sequence"/>
</dbReference>
<sequence>MRAGEQSIEPERALCISLIESDRERSATHAPQQTLKADGIHLANRFFVSDKTFPPSCDFFLEQACKTKPRQLHLRGCPSLPRPCNPLPQFARSFILSEEV</sequence>
<keyword evidence="2" id="KW-1185">Reference proteome</keyword>
<gene>
    <name evidence="1" type="ORF">BaRGS_00034844</name>
</gene>
<comment type="caution">
    <text evidence="1">The sequence shown here is derived from an EMBL/GenBank/DDBJ whole genome shotgun (WGS) entry which is preliminary data.</text>
</comment>
<proteinExistence type="predicted"/>
<accession>A0ABD0JGK9</accession>
<name>A0ABD0JGK9_9CAEN</name>
<evidence type="ECO:0000313" key="1">
    <source>
        <dbReference type="EMBL" id="KAK7473939.1"/>
    </source>
</evidence>
<organism evidence="1 2">
    <name type="scientific">Batillaria attramentaria</name>
    <dbReference type="NCBI Taxonomy" id="370345"/>
    <lineage>
        <taxon>Eukaryota</taxon>
        <taxon>Metazoa</taxon>
        <taxon>Spiralia</taxon>
        <taxon>Lophotrochozoa</taxon>
        <taxon>Mollusca</taxon>
        <taxon>Gastropoda</taxon>
        <taxon>Caenogastropoda</taxon>
        <taxon>Sorbeoconcha</taxon>
        <taxon>Cerithioidea</taxon>
        <taxon>Batillariidae</taxon>
        <taxon>Batillaria</taxon>
    </lineage>
</organism>
<reference evidence="1 2" key="1">
    <citation type="journal article" date="2023" name="Sci. Data">
        <title>Genome assembly of the Korean intertidal mud-creeper Batillaria attramentaria.</title>
        <authorList>
            <person name="Patra A.K."/>
            <person name="Ho P.T."/>
            <person name="Jun S."/>
            <person name="Lee S.J."/>
            <person name="Kim Y."/>
            <person name="Won Y.J."/>
        </authorList>
    </citation>
    <scope>NUCLEOTIDE SEQUENCE [LARGE SCALE GENOMIC DNA]</scope>
    <source>
        <strain evidence="1">Wonlab-2016</strain>
    </source>
</reference>
<protein>
    <submittedName>
        <fullName evidence="1">Uncharacterized protein</fullName>
    </submittedName>
</protein>